<dbReference type="GO" id="GO:0003676">
    <property type="term" value="F:nucleic acid binding"/>
    <property type="evidence" value="ECO:0007669"/>
    <property type="project" value="InterPro"/>
</dbReference>
<dbReference type="NCBIfam" id="NF033545">
    <property type="entry name" value="transpos_IS630"/>
    <property type="match status" value="1"/>
</dbReference>
<dbReference type="Pfam" id="PF13358">
    <property type="entry name" value="DDE_3"/>
    <property type="match status" value="1"/>
</dbReference>
<dbReference type="Gene3D" id="3.30.420.10">
    <property type="entry name" value="Ribonuclease H-like superfamily/Ribonuclease H"/>
    <property type="match status" value="1"/>
</dbReference>
<organism evidence="2 3">
    <name type="scientific">Mesorhizobium intechi</name>
    <dbReference type="NCBI Taxonomy" id="537601"/>
    <lineage>
        <taxon>Bacteria</taxon>
        <taxon>Pseudomonadati</taxon>
        <taxon>Pseudomonadota</taxon>
        <taxon>Alphaproteobacteria</taxon>
        <taxon>Hyphomicrobiales</taxon>
        <taxon>Phyllobacteriaceae</taxon>
        <taxon>Mesorhizobium</taxon>
    </lineage>
</organism>
<comment type="caution">
    <text evidence="2">The sequence shown here is derived from an EMBL/GenBank/DDBJ whole genome shotgun (WGS) entry which is preliminary data.</text>
</comment>
<accession>A0A8T9APN6</accession>
<gene>
    <name evidence="2" type="ORF">C1D09_015300</name>
</gene>
<sequence length="318" mass="35276">MGKAVSQDLRLRLVRGIAEGKSRRAVAAQFEVAPSTAVRVQARYAATGSVEPARQGRPAGSGKLGAYRQVIVDKVRARPDITMPELGAWLEGEHGVRADPSNLSKLLCREGFTYKKSLLASEQERPDVKAARCEWRDHHQPLMRAQPARLVFIDETSVKTNMTPLRGRSLRGKRLLADAPFGKWHTQTFIAGLRCHELVAPWIIEGAIDGAAFDAYVETQLAPALGRGDIVILDNLNVHKSPRAAMALKQRGAWFLFLPRYSPDLNPIEMAFAKLKTLLRKAKARTYDDLIRAVGSICAMFDPTECWNYLKKAGYVAC</sequence>
<evidence type="ECO:0000259" key="1">
    <source>
        <dbReference type="Pfam" id="PF13358"/>
    </source>
</evidence>
<dbReference type="SUPFAM" id="SSF46689">
    <property type="entry name" value="Homeodomain-like"/>
    <property type="match status" value="1"/>
</dbReference>
<feature type="domain" description="Tc1-like transposase DDE" evidence="1">
    <location>
        <begin position="149"/>
        <end position="291"/>
    </location>
</feature>
<dbReference type="InterPro" id="IPR038717">
    <property type="entry name" value="Tc1-like_DDE_dom"/>
</dbReference>
<dbReference type="PANTHER" id="PTHR46564">
    <property type="entry name" value="TRANSPOSASE"/>
    <property type="match status" value="1"/>
</dbReference>
<name>A0A8T9APN6_9HYPH</name>
<dbReference type="InterPro" id="IPR047655">
    <property type="entry name" value="Transpos_IS630-like"/>
</dbReference>
<dbReference type="OrthoDB" id="565387at2"/>
<dbReference type="PANTHER" id="PTHR46564:SF1">
    <property type="entry name" value="TRANSPOSASE"/>
    <property type="match status" value="1"/>
</dbReference>
<keyword evidence="3" id="KW-1185">Reference proteome</keyword>
<evidence type="ECO:0000313" key="2">
    <source>
        <dbReference type="EMBL" id="TSE10140.1"/>
    </source>
</evidence>
<dbReference type="EMBL" id="PNOT02000179">
    <property type="protein sequence ID" value="TSE10140.1"/>
    <property type="molecule type" value="Genomic_DNA"/>
</dbReference>
<dbReference type="InterPro" id="IPR036397">
    <property type="entry name" value="RNaseH_sf"/>
</dbReference>
<proteinExistence type="predicted"/>
<reference evidence="2" key="1">
    <citation type="submission" date="2019-07" db="EMBL/GenBank/DDBJ databases">
        <title>Mesorhizobum intechiensis sp. nov. isolated from nodules of Lotus tenuis growing in lowlands of the Flooding Pampa, Argentina.</title>
        <authorList>
            <person name="Estrella M.J."/>
            <person name="Torres Tejerizo G.A."/>
            <person name="Cumpa Velazquez L.M."/>
            <person name="Fontana F."/>
            <person name="Hansen L."/>
            <person name="Pistorio M."/>
            <person name="Sannazzaro A.I."/>
        </authorList>
    </citation>
    <scope>NUCLEOTIDE SEQUENCE</scope>
    <source>
        <strain evidence="2">BD68</strain>
    </source>
</reference>
<dbReference type="InterPro" id="IPR009057">
    <property type="entry name" value="Homeodomain-like_sf"/>
</dbReference>
<dbReference type="Proteomes" id="UP000235507">
    <property type="component" value="Unassembled WGS sequence"/>
</dbReference>
<dbReference type="AlphaFoldDB" id="A0A8T9APN6"/>
<evidence type="ECO:0000313" key="3">
    <source>
        <dbReference type="Proteomes" id="UP000235507"/>
    </source>
</evidence>
<protein>
    <submittedName>
        <fullName evidence="2">IS630 family transposase</fullName>
    </submittedName>
</protein>